<feature type="binding site" evidence="13">
    <location>
        <position position="284"/>
    </location>
    <ligand>
        <name>S-adenosyl-L-methionine</name>
        <dbReference type="ChEBI" id="CHEBI:59789"/>
    </ligand>
</feature>
<evidence type="ECO:0000256" key="9">
    <source>
        <dbReference type="ARBA" id="ARBA00022723"/>
    </source>
</evidence>
<comment type="subcellular location">
    <subcellularLocation>
        <location evidence="1 13">Cytoplasm</location>
    </subcellularLocation>
</comment>
<dbReference type="GO" id="GO:0046872">
    <property type="term" value="F:metal ion binding"/>
    <property type="evidence" value="ECO:0007669"/>
    <property type="project" value="UniProtKB-KW"/>
</dbReference>
<dbReference type="PANTHER" id="PTHR30544">
    <property type="entry name" value="23S RRNA METHYLTRANSFERASE"/>
    <property type="match status" value="1"/>
</dbReference>
<evidence type="ECO:0000313" key="16">
    <source>
        <dbReference type="Proteomes" id="UP000053099"/>
    </source>
</evidence>
<evidence type="ECO:0000256" key="13">
    <source>
        <dbReference type="HAMAP-Rule" id="MF_01849"/>
    </source>
</evidence>
<dbReference type="InterPro" id="IPR006638">
    <property type="entry name" value="Elp3/MiaA/NifB-like_rSAM"/>
</dbReference>
<protein>
    <recommendedName>
        <fullName evidence="13">Probable dual-specificity RNA methyltransferase RlmN</fullName>
        <ecNumber evidence="13">2.1.1.192</ecNumber>
    </recommendedName>
    <alternativeName>
        <fullName evidence="13">23S rRNA (adenine(2503)-C(2))-methyltransferase</fullName>
    </alternativeName>
    <alternativeName>
        <fullName evidence="13">23S rRNA m2A2503 methyltransferase</fullName>
    </alternativeName>
    <alternativeName>
        <fullName evidence="13">Ribosomal RNA large subunit methyltransferase N</fullName>
    </alternativeName>
    <alternativeName>
        <fullName evidence="13">tRNA (adenine(37)-C(2))-methyltransferase</fullName>
    </alternativeName>
    <alternativeName>
        <fullName evidence="13">tRNA m2A37 methyltransferase</fullName>
    </alternativeName>
</protein>
<dbReference type="SUPFAM" id="SSF102114">
    <property type="entry name" value="Radical SAM enzymes"/>
    <property type="match status" value="1"/>
</dbReference>
<feature type="binding site" evidence="13">
    <location>
        <position position="103"/>
    </location>
    <ligand>
        <name>[4Fe-4S] cluster</name>
        <dbReference type="ChEBI" id="CHEBI:49883"/>
        <note>4Fe-4S-S-AdoMet</note>
    </ligand>
</feature>
<comment type="similarity">
    <text evidence="13">Belongs to the radical SAM superfamily. RlmN family.</text>
</comment>
<dbReference type="InterPro" id="IPR048641">
    <property type="entry name" value="RlmN_N"/>
</dbReference>
<keyword evidence="2 13" id="KW-0004">4Fe-4S</keyword>
<dbReference type="GO" id="GO:0070040">
    <property type="term" value="F:rRNA (adenine(2503)-C2-)-methyltransferase activity"/>
    <property type="evidence" value="ECO:0007669"/>
    <property type="project" value="UniProtKB-UniRule"/>
</dbReference>
<dbReference type="EC" id="2.1.1.192" evidence="13"/>
<comment type="miscellaneous">
    <text evidence="13">Reaction proceeds by a ping-pong mechanism involving intermediate methylation of a conserved cysteine residue.</text>
</comment>
<dbReference type="Pfam" id="PF21016">
    <property type="entry name" value="RlmN_N"/>
    <property type="match status" value="1"/>
</dbReference>
<keyword evidence="4 13" id="KW-0698">rRNA processing</keyword>
<feature type="active site" description="S-methylcysteine intermediate" evidence="13">
    <location>
        <position position="327"/>
    </location>
</feature>
<comment type="catalytic activity">
    <reaction evidence="13">
        <text>adenosine(2503) in 23S rRNA + 2 reduced [2Fe-2S]-[ferredoxin] + 2 S-adenosyl-L-methionine = 2-methyladenosine(2503) in 23S rRNA + 5'-deoxyadenosine + L-methionine + 2 oxidized [2Fe-2S]-[ferredoxin] + S-adenosyl-L-homocysteine</text>
        <dbReference type="Rhea" id="RHEA:42916"/>
        <dbReference type="Rhea" id="RHEA-COMP:10000"/>
        <dbReference type="Rhea" id="RHEA-COMP:10001"/>
        <dbReference type="Rhea" id="RHEA-COMP:10152"/>
        <dbReference type="Rhea" id="RHEA-COMP:10282"/>
        <dbReference type="ChEBI" id="CHEBI:17319"/>
        <dbReference type="ChEBI" id="CHEBI:33737"/>
        <dbReference type="ChEBI" id="CHEBI:33738"/>
        <dbReference type="ChEBI" id="CHEBI:57844"/>
        <dbReference type="ChEBI" id="CHEBI:57856"/>
        <dbReference type="ChEBI" id="CHEBI:59789"/>
        <dbReference type="ChEBI" id="CHEBI:74411"/>
        <dbReference type="ChEBI" id="CHEBI:74497"/>
        <dbReference type="EC" id="2.1.1.192"/>
    </reaction>
</comment>
<dbReference type="PIRSF" id="PIRSF006004">
    <property type="entry name" value="CHP00048"/>
    <property type="match status" value="1"/>
</dbReference>
<dbReference type="GO" id="GO:0002935">
    <property type="term" value="F:tRNA (adenine(37)-C2)-methyltransferase activity"/>
    <property type="evidence" value="ECO:0007669"/>
    <property type="project" value="UniProtKB-UniRule"/>
</dbReference>
<dbReference type="InterPro" id="IPR027492">
    <property type="entry name" value="RNA_MTrfase_RlmN"/>
</dbReference>
<keyword evidence="8 13" id="KW-0819">tRNA processing</keyword>
<evidence type="ECO:0000313" key="15">
    <source>
        <dbReference type="EMBL" id="KPD32779.1"/>
    </source>
</evidence>
<feature type="binding site" evidence="13">
    <location>
        <position position="110"/>
    </location>
    <ligand>
        <name>[4Fe-4S] cluster</name>
        <dbReference type="ChEBI" id="CHEBI:49883"/>
        <note>4Fe-4S-S-AdoMet</note>
    </ligand>
</feature>
<dbReference type="GO" id="GO:0019843">
    <property type="term" value="F:rRNA binding"/>
    <property type="evidence" value="ECO:0007669"/>
    <property type="project" value="UniProtKB-UniRule"/>
</dbReference>
<dbReference type="InterPro" id="IPR007197">
    <property type="entry name" value="rSAM"/>
</dbReference>
<evidence type="ECO:0000256" key="2">
    <source>
        <dbReference type="ARBA" id="ARBA00022485"/>
    </source>
</evidence>
<feature type="binding site" evidence="13">
    <location>
        <begin position="153"/>
        <end position="154"/>
    </location>
    <ligand>
        <name>S-adenosyl-L-methionine</name>
        <dbReference type="ChEBI" id="CHEBI:59789"/>
    </ligand>
</feature>
<dbReference type="SFLD" id="SFLDF00275">
    <property type="entry name" value="adenosine_C2_methyltransferase"/>
    <property type="match status" value="1"/>
</dbReference>
<dbReference type="GO" id="GO:0070475">
    <property type="term" value="P:rRNA base methylation"/>
    <property type="evidence" value="ECO:0007669"/>
    <property type="project" value="UniProtKB-UniRule"/>
</dbReference>
<feature type="binding site" evidence="13">
    <location>
        <begin position="208"/>
        <end position="210"/>
    </location>
    <ligand>
        <name>S-adenosyl-L-methionine</name>
        <dbReference type="ChEBI" id="CHEBI:59789"/>
    </ligand>
</feature>
<keyword evidence="6 13" id="KW-0808">Transferase</keyword>
<sequence length="349" mass="38309">MKPILELLPEELPGEGYRKAQIAHWLYARGAMDFSEMTDLPKGLREALAGEWRISEFALVEAYPSRDGSVKYLFTLLDGKKTEAVYMPYENRKTVCLSSMVGCPAGCTFCATGALGFGRNLTAAEILSQLLAIAHHQGISPRDIRNVVLMGMGEPLLNLGNVLKAIRTMLHPKGLAMSPRRITLSTVGIPKGIHRLAEEDLGVRLALSLHAPDDETRRKIIPTAHRYSVGEILEAVRHYYARTKRRVTFEYTLLKGLNDHPWQARLLAKLLKGISAHVNLIPFNPWEGAPVEGTPKAGILAFAEELKRLGIPTSIRFSRGQDVGAACGQLALKAPKALTFTPTLEGAGQ</sequence>
<dbReference type="CDD" id="cd01335">
    <property type="entry name" value="Radical_SAM"/>
    <property type="match status" value="1"/>
</dbReference>
<dbReference type="AlphaFoldDB" id="A0A0N1KQQ6"/>
<evidence type="ECO:0000256" key="8">
    <source>
        <dbReference type="ARBA" id="ARBA00022694"/>
    </source>
</evidence>
<dbReference type="SFLD" id="SFLDG01062">
    <property type="entry name" value="methyltransferase_(Class_A)"/>
    <property type="match status" value="1"/>
</dbReference>
<dbReference type="Gene3D" id="3.20.20.70">
    <property type="entry name" value="Aldolase class I"/>
    <property type="match status" value="1"/>
</dbReference>
<dbReference type="InterPro" id="IPR013785">
    <property type="entry name" value="Aldolase_TIM"/>
</dbReference>
<dbReference type="InterPro" id="IPR004383">
    <property type="entry name" value="rRNA_lsu_MTrfase_RlmN/Cfr"/>
</dbReference>
<comment type="catalytic activity">
    <reaction evidence="13">
        <text>adenosine(37) in tRNA + 2 reduced [2Fe-2S]-[ferredoxin] + 2 S-adenosyl-L-methionine = 2-methyladenosine(37) in tRNA + 5'-deoxyadenosine + L-methionine + 2 oxidized [2Fe-2S]-[ferredoxin] + S-adenosyl-L-homocysteine</text>
        <dbReference type="Rhea" id="RHEA:43332"/>
        <dbReference type="Rhea" id="RHEA-COMP:10000"/>
        <dbReference type="Rhea" id="RHEA-COMP:10001"/>
        <dbReference type="Rhea" id="RHEA-COMP:10162"/>
        <dbReference type="Rhea" id="RHEA-COMP:10485"/>
        <dbReference type="ChEBI" id="CHEBI:17319"/>
        <dbReference type="ChEBI" id="CHEBI:33737"/>
        <dbReference type="ChEBI" id="CHEBI:33738"/>
        <dbReference type="ChEBI" id="CHEBI:57844"/>
        <dbReference type="ChEBI" id="CHEBI:57856"/>
        <dbReference type="ChEBI" id="CHEBI:59789"/>
        <dbReference type="ChEBI" id="CHEBI:74411"/>
        <dbReference type="ChEBI" id="CHEBI:74497"/>
        <dbReference type="EC" id="2.1.1.192"/>
    </reaction>
</comment>
<dbReference type="GO" id="GO:0005737">
    <property type="term" value="C:cytoplasm"/>
    <property type="evidence" value="ECO:0007669"/>
    <property type="project" value="UniProtKB-SubCell"/>
</dbReference>
<evidence type="ECO:0000256" key="6">
    <source>
        <dbReference type="ARBA" id="ARBA00022679"/>
    </source>
</evidence>
<dbReference type="Proteomes" id="UP000053099">
    <property type="component" value="Unassembled WGS sequence"/>
</dbReference>
<dbReference type="EMBL" id="LJJR01000004">
    <property type="protein sequence ID" value="KPD32779.1"/>
    <property type="molecule type" value="Genomic_DNA"/>
</dbReference>
<comment type="caution">
    <text evidence="15">The sequence shown here is derived from an EMBL/GenBank/DDBJ whole genome shotgun (WGS) entry which is preliminary data.</text>
</comment>
<feature type="binding site" evidence="13">
    <location>
        <position position="185"/>
    </location>
    <ligand>
        <name>S-adenosyl-L-methionine</name>
        <dbReference type="ChEBI" id="CHEBI:59789"/>
    </ligand>
</feature>
<gene>
    <name evidence="13" type="primary">rlmN</name>
    <name evidence="15" type="ORF">AN926_00820</name>
</gene>
<comment type="cofactor">
    <cofactor evidence="13">
        <name>[4Fe-4S] cluster</name>
        <dbReference type="ChEBI" id="CHEBI:49883"/>
    </cofactor>
    <text evidence="13">Binds 1 [4Fe-4S] cluster. The cluster is coordinated with 3 cysteines and an exchangeable S-adenosyl-L-methionine.</text>
</comment>
<evidence type="ECO:0000256" key="5">
    <source>
        <dbReference type="ARBA" id="ARBA00022603"/>
    </source>
</evidence>
<proteinExistence type="inferred from homology"/>
<keyword evidence="3 13" id="KW-0963">Cytoplasm</keyword>
<dbReference type="PROSITE" id="PS51918">
    <property type="entry name" value="RADICAL_SAM"/>
    <property type="match status" value="1"/>
</dbReference>
<dbReference type="PATRIC" id="fig|37636.3.peg.1322"/>
<evidence type="ECO:0000259" key="14">
    <source>
        <dbReference type="PROSITE" id="PS51918"/>
    </source>
</evidence>
<dbReference type="Pfam" id="PF04055">
    <property type="entry name" value="Radical_SAM"/>
    <property type="match status" value="1"/>
</dbReference>
<comment type="function">
    <text evidence="13">Specifically methylates position 2 of adenine 2503 in 23S rRNA and position 2 of adenine 37 in tRNAs.</text>
</comment>
<keyword evidence="11 13" id="KW-0411">Iron-sulfur</keyword>
<evidence type="ECO:0000256" key="12">
    <source>
        <dbReference type="ARBA" id="ARBA00023157"/>
    </source>
</evidence>
<comment type="caution">
    <text evidence="13">Lacks conserved residue(s) required for the propagation of feature annotation.</text>
</comment>
<dbReference type="InterPro" id="IPR058240">
    <property type="entry name" value="rSAM_sf"/>
</dbReference>
<keyword evidence="10 13" id="KW-0408">Iron</keyword>
<keyword evidence="12 13" id="KW-1015">Disulfide bond</keyword>
<dbReference type="InterPro" id="IPR040072">
    <property type="entry name" value="Methyltransferase_A"/>
</dbReference>
<evidence type="ECO:0000256" key="7">
    <source>
        <dbReference type="ARBA" id="ARBA00022691"/>
    </source>
</evidence>
<dbReference type="SFLD" id="SFLDS00029">
    <property type="entry name" value="Radical_SAM"/>
    <property type="match status" value="1"/>
</dbReference>
<evidence type="ECO:0000256" key="4">
    <source>
        <dbReference type="ARBA" id="ARBA00022552"/>
    </source>
</evidence>
<keyword evidence="5 13" id="KW-0489">Methyltransferase</keyword>
<evidence type="ECO:0000256" key="1">
    <source>
        <dbReference type="ARBA" id="ARBA00004496"/>
    </source>
</evidence>
<dbReference type="FunFam" id="3.20.20.70:FF:000014">
    <property type="entry name" value="Probable dual-specificity RNA methyltransferase RlmN"/>
    <property type="match status" value="1"/>
</dbReference>
<dbReference type="NCBIfam" id="TIGR00048">
    <property type="entry name" value="rRNA_mod_RlmN"/>
    <property type="match status" value="1"/>
</dbReference>
<dbReference type="GO" id="GO:0051539">
    <property type="term" value="F:4 iron, 4 sulfur cluster binding"/>
    <property type="evidence" value="ECO:0007669"/>
    <property type="project" value="UniProtKB-UniRule"/>
</dbReference>
<reference evidence="15 16" key="1">
    <citation type="submission" date="2015-09" db="EMBL/GenBank/DDBJ databases">
        <title>Draft genome sequence of Thermus scotoductus strain K1 isolated from a geothermal spring in Nagorno-Karabakh, Armenia.</title>
        <authorList>
            <person name="Saghatelyan A."/>
            <person name="Poghosyan L."/>
            <person name="Panosyan H."/>
            <person name="Birkeland N.-K."/>
        </authorList>
    </citation>
    <scope>NUCLEOTIDE SEQUENCE [LARGE SCALE GENOMIC DNA]</scope>
    <source>
        <strain evidence="15 16">K1</strain>
    </source>
</reference>
<keyword evidence="9 13" id="KW-0479">Metal-binding</keyword>
<evidence type="ECO:0000256" key="11">
    <source>
        <dbReference type="ARBA" id="ARBA00023014"/>
    </source>
</evidence>
<keyword evidence="7 13" id="KW-0949">S-adenosyl-L-methionine</keyword>
<dbReference type="GO" id="GO:0030488">
    <property type="term" value="P:tRNA methylation"/>
    <property type="evidence" value="ECO:0007669"/>
    <property type="project" value="UniProtKB-UniRule"/>
</dbReference>
<evidence type="ECO:0000256" key="3">
    <source>
        <dbReference type="ARBA" id="ARBA00022490"/>
    </source>
</evidence>
<evidence type="ECO:0000256" key="10">
    <source>
        <dbReference type="ARBA" id="ARBA00023004"/>
    </source>
</evidence>
<name>A0A0N1KQQ6_THESC</name>
<dbReference type="HAMAP" id="MF_01849">
    <property type="entry name" value="RNA_methyltr_RlmN"/>
    <property type="match status" value="1"/>
</dbReference>
<dbReference type="GO" id="GO:0000049">
    <property type="term" value="F:tRNA binding"/>
    <property type="evidence" value="ECO:0007669"/>
    <property type="project" value="UniProtKB-UniRule"/>
</dbReference>
<accession>A0A0N1KQQ6</accession>
<dbReference type="PANTHER" id="PTHR30544:SF5">
    <property type="entry name" value="RADICAL SAM CORE DOMAIN-CONTAINING PROTEIN"/>
    <property type="match status" value="1"/>
</dbReference>
<feature type="active site" description="Proton acceptor" evidence="13">
    <location>
        <position position="83"/>
    </location>
</feature>
<dbReference type="SMART" id="SM00729">
    <property type="entry name" value="Elp3"/>
    <property type="match status" value="1"/>
</dbReference>
<organism evidence="15 16">
    <name type="scientific">Thermus scotoductus</name>
    <dbReference type="NCBI Taxonomy" id="37636"/>
    <lineage>
        <taxon>Bacteria</taxon>
        <taxon>Thermotogati</taxon>
        <taxon>Deinococcota</taxon>
        <taxon>Deinococci</taxon>
        <taxon>Thermales</taxon>
        <taxon>Thermaceae</taxon>
        <taxon>Thermus</taxon>
    </lineage>
</organism>
<feature type="domain" description="Radical SAM core" evidence="14">
    <location>
        <begin position="89"/>
        <end position="316"/>
    </location>
</feature>
<feature type="binding site" evidence="13">
    <location>
        <position position="107"/>
    </location>
    <ligand>
        <name>[4Fe-4S] cluster</name>
        <dbReference type="ChEBI" id="CHEBI:49883"/>
        <note>4Fe-4S-S-AdoMet</note>
    </ligand>
</feature>
<dbReference type="Gene3D" id="1.10.150.530">
    <property type="match status" value="1"/>
</dbReference>